<keyword evidence="1" id="KW-0812">Transmembrane</keyword>
<dbReference type="Proteomes" id="UP000257109">
    <property type="component" value="Unassembled WGS sequence"/>
</dbReference>
<proteinExistence type="predicted"/>
<gene>
    <name evidence="2" type="ORF">CR513_10849</name>
</gene>
<keyword evidence="1" id="KW-1133">Transmembrane helix</keyword>
<organism evidence="2 3">
    <name type="scientific">Mucuna pruriens</name>
    <name type="common">Velvet bean</name>
    <name type="synonym">Dolichos pruriens</name>
    <dbReference type="NCBI Taxonomy" id="157652"/>
    <lineage>
        <taxon>Eukaryota</taxon>
        <taxon>Viridiplantae</taxon>
        <taxon>Streptophyta</taxon>
        <taxon>Embryophyta</taxon>
        <taxon>Tracheophyta</taxon>
        <taxon>Spermatophyta</taxon>
        <taxon>Magnoliopsida</taxon>
        <taxon>eudicotyledons</taxon>
        <taxon>Gunneridae</taxon>
        <taxon>Pentapetalae</taxon>
        <taxon>rosids</taxon>
        <taxon>fabids</taxon>
        <taxon>Fabales</taxon>
        <taxon>Fabaceae</taxon>
        <taxon>Papilionoideae</taxon>
        <taxon>50 kb inversion clade</taxon>
        <taxon>NPAAA clade</taxon>
        <taxon>indigoferoid/millettioid clade</taxon>
        <taxon>Phaseoleae</taxon>
        <taxon>Mucuna</taxon>
    </lineage>
</organism>
<name>A0A371HRA2_MUCPR</name>
<accession>A0A371HRA2</accession>
<evidence type="ECO:0000313" key="3">
    <source>
        <dbReference type="Proteomes" id="UP000257109"/>
    </source>
</evidence>
<dbReference type="GO" id="GO:0006979">
    <property type="term" value="P:response to oxidative stress"/>
    <property type="evidence" value="ECO:0007669"/>
    <property type="project" value="TreeGrafter"/>
</dbReference>
<dbReference type="PANTHER" id="PTHR37223">
    <property type="entry name" value="OS08G0528601 PROTEIN"/>
    <property type="match status" value="1"/>
</dbReference>
<sequence>MARRGETRNESLLTRAVRAVFAFVRNAEFEILFFLFFFIAYLLFKDITSRPEYNQLLVKKPGWMSLSIETKHEKLQSLYNVPFHLVIANPSKKDGSAATGMAIHNLKCAKLTKQQHLVARKSNQVT</sequence>
<dbReference type="PANTHER" id="PTHR37223:SF1">
    <property type="entry name" value="OS08G0528601 PROTEIN"/>
    <property type="match status" value="1"/>
</dbReference>
<evidence type="ECO:0000313" key="2">
    <source>
        <dbReference type="EMBL" id="RDY05328.1"/>
    </source>
</evidence>
<evidence type="ECO:0000256" key="1">
    <source>
        <dbReference type="SAM" id="Phobius"/>
    </source>
</evidence>
<feature type="transmembrane region" description="Helical" evidence="1">
    <location>
        <begin position="20"/>
        <end position="44"/>
    </location>
</feature>
<dbReference type="AlphaFoldDB" id="A0A371HRA2"/>
<reference evidence="2" key="1">
    <citation type="submission" date="2018-05" db="EMBL/GenBank/DDBJ databases">
        <title>Draft genome of Mucuna pruriens seed.</title>
        <authorList>
            <person name="Nnadi N.E."/>
            <person name="Vos R."/>
            <person name="Hasami M.H."/>
            <person name="Devisetty U.K."/>
            <person name="Aguiy J.C."/>
        </authorList>
    </citation>
    <scope>NUCLEOTIDE SEQUENCE [LARGE SCALE GENOMIC DNA]</scope>
    <source>
        <strain evidence="2">JCA_2017</strain>
    </source>
</reference>
<keyword evidence="1" id="KW-0472">Membrane</keyword>
<dbReference type="OrthoDB" id="779178at2759"/>
<dbReference type="STRING" id="157652.A0A371HRA2"/>
<dbReference type="EMBL" id="QJKJ01001903">
    <property type="protein sequence ID" value="RDY05328.1"/>
    <property type="molecule type" value="Genomic_DNA"/>
</dbReference>
<protein>
    <submittedName>
        <fullName evidence="2">Uncharacterized protein</fullName>
    </submittedName>
</protein>
<keyword evidence="3" id="KW-1185">Reference proteome</keyword>
<comment type="caution">
    <text evidence="2">The sequence shown here is derived from an EMBL/GenBank/DDBJ whole genome shotgun (WGS) entry which is preliminary data.</text>
</comment>